<feature type="domain" description="Ferric oxidoreductase" evidence="7">
    <location>
        <begin position="89"/>
        <end position="138"/>
    </location>
</feature>
<organism evidence="8 9">
    <name type="scientific">Verticillium dahliae</name>
    <name type="common">Verticillium wilt</name>
    <dbReference type="NCBI Taxonomy" id="27337"/>
    <lineage>
        <taxon>Eukaryota</taxon>
        <taxon>Fungi</taxon>
        <taxon>Dikarya</taxon>
        <taxon>Ascomycota</taxon>
        <taxon>Pezizomycotina</taxon>
        <taxon>Sordariomycetes</taxon>
        <taxon>Hypocreomycetidae</taxon>
        <taxon>Glomerellales</taxon>
        <taxon>Plectosphaerellaceae</taxon>
        <taxon>Verticillium</taxon>
    </lineage>
</organism>
<keyword evidence="4" id="KW-0813">Transport</keyword>
<keyword evidence="2 6" id="KW-0812">Transmembrane</keyword>
<evidence type="ECO:0000256" key="1">
    <source>
        <dbReference type="ARBA" id="ARBA00004141"/>
    </source>
</evidence>
<keyword evidence="4" id="KW-0406">Ion transport</keyword>
<reference evidence="8 9" key="1">
    <citation type="submission" date="2017-12" db="EMBL/GenBank/DDBJ databases">
        <title>Comparative genomics yields insights into virulence evolution of Verticillium dahliae.</title>
        <authorList>
            <person name="Fan R."/>
            <person name="Armitage A.D."/>
            <person name="Cascant-Lopez E."/>
            <person name="Sobczyk M."/>
            <person name="Cockerton H.M."/>
            <person name="Harrison R.J."/>
        </authorList>
    </citation>
    <scope>NUCLEOTIDE SEQUENCE [LARGE SCALE GENOMIC DNA]</scope>
    <source>
        <strain evidence="8 9">12008</strain>
    </source>
</reference>
<dbReference type="Pfam" id="PF01794">
    <property type="entry name" value="Ferric_reduct"/>
    <property type="match status" value="1"/>
</dbReference>
<sequence length="151" mass="16538">MVLVAIGEPLASSIVVSFALLTLTILRYIAERDLSRYLSLKQIFLGIRPLNNITWLDLITTVVFVSANAVAISYGVQDIAGFIRRSDVLSVVNMAPLLLGTRMNPIASGCGLSLPTYVAMHRWLGIMAILQGLTHAAVSFDPRIKRLREAE</sequence>
<evidence type="ECO:0000256" key="3">
    <source>
        <dbReference type="ARBA" id="ARBA00022989"/>
    </source>
</evidence>
<keyword evidence="5 6" id="KW-0472">Membrane</keyword>
<feature type="transmembrane region" description="Helical" evidence="6">
    <location>
        <begin position="12"/>
        <end position="30"/>
    </location>
</feature>
<evidence type="ECO:0000313" key="8">
    <source>
        <dbReference type="EMBL" id="PNH27241.1"/>
    </source>
</evidence>
<dbReference type="GO" id="GO:0006811">
    <property type="term" value="P:monoatomic ion transport"/>
    <property type="evidence" value="ECO:0007669"/>
    <property type="project" value="UniProtKB-KW"/>
</dbReference>
<dbReference type="GO" id="GO:0016020">
    <property type="term" value="C:membrane"/>
    <property type="evidence" value="ECO:0007669"/>
    <property type="project" value="UniProtKB-SubCell"/>
</dbReference>
<evidence type="ECO:0000313" key="9">
    <source>
        <dbReference type="Proteomes" id="UP000236305"/>
    </source>
</evidence>
<gene>
    <name evidence="8" type="ORF">BJF96_g9491</name>
</gene>
<evidence type="ECO:0000256" key="6">
    <source>
        <dbReference type="SAM" id="Phobius"/>
    </source>
</evidence>
<feature type="transmembrane region" description="Helical" evidence="6">
    <location>
        <begin position="50"/>
        <end position="76"/>
    </location>
</feature>
<dbReference type="EMBL" id="MPSH01000049">
    <property type="protein sequence ID" value="PNH27241.1"/>
    <property type="molecule type" value="Genomic_DNA"/>
</dbReference>
<dbReference type="AlphaFoldDB" id="A0AA44W9A9"/>
<dbReference type="Proteomes" id="UP000236305">
    <property type="component" value="Unassembled WGS sequence"/>
</dbReference>
<evidence type="ECO:0000256" key="2">
    <source>
        <dbReference type="ARBA" id="ARBA00022692"/>
    </source>
</evidence>
<comment type="subcellular location">
    <subcellularLocation>
        <location evidence="1">Membrane</location>
        <topology evidence="1">Multi-pass membrane protein</topology>
    </subcellularLocation>
</comment>
<name>A0AA44W9A9_VERDA</name>
<evidence type="ECO:0000256" key="4">
    <source>
        <dbReference type="ARBA" id="ARBA00023065"/>
    </source>
</evidence>
<evidence type="ECO:0000259" key="7">
    <source>
        <dbReference type="Pfam" id="PF01794"/>
    </source>
</evidence>
<accession>A0AA44W9A9</accession>
<feature type="transmembrane region" description="Helical" evidence="6">
    <location>
        <begin position="123"/>
        <end position="140"/>
    </location>
</feature>
<protein>
    <recommendedName>
        <fullName evidence="7">Ferric oxidoreductase domain-containing protein</fullName>
    </recommendedName>
</protein>
<proteinExistence type="predicted"/>
<evidence type="ECO:0000256" key="5">
    <source>
        <dbReference type="ARBA" id="ARBA00023136"/>
    </source>
</evidence>
<dbReference type="InterPro" id="IPR013130">
    <property type="entry name" value="Fe3_Rdtase_TM_dom"/>
</dbReference>
<dbReference type="GO" id="GO:0016491">
    <property type="term" value="F:oxidoreductase activity"/>
    <property type="evidence" value="ECO:0007669"/>
    <property type="project" value="UniProtKB-ARBA"/>
</dbReference>
<keyword evidence="3 6" id="KW-1133">Transmembrane helix</keyword>
<comment type="caution">
    <text evidence="8">The sequence shown here is derived from an EMBL/GenBank/DDBJ whole genome shotgun (WGS) entry which is preliminary data.</text>
</comment>